<dbReference type="SUPFAM" id="SSF46785">
    <property type="entry name" value="Winged helix' DNA-binding domain"/>
    <property type="match status" value="1"/>
</dbReference>
<organism evidence="5 6">
    <name type="scientific">Paraburkholderia phytofirmans OLGA172</name>
    <dbReference type="NCBI Taxonomy" id="1417228"/>
    <lineage>
        <taxon>Bacteria</taxon>
        <taxon>Pseudomonadati</taxon>
        <taxon>Pseudomonadota</taxon>
        <taxon>Betaproteobacteria</taxon>
        <taxon>Burkholderiales</taxon>
        <taxon>Burkholderiaceae</taxon>
        <taxon>Paraburkholderia</taxon>
    </lineage>
</organism>
<dbReference type="EMBL" id="CP014579">
    <property type="protein sequence ID" value="ANB75901.1"/>
    <property type="molecule type" value="Genomic_DNA"/>
</dbReference>
<protein>
    <recommendedName>
        <fullName evidence="4">HTH hxlR-type domain-containing protein</fullName>
    </recommendedName>
</protein>
<dbReference type="Gene3D" id="1.10.10.10">
    <property type="entry name" value="Winged helix-like DNA-binding domain superfamily/Winged helix DNA-binding domain"/>
    <property type="match status" value="1"/>
</dbReference>
<evidence type="ECO:0000256" key="1">
    <source>
        <dbReference type="ARBA" id="ARBA00023015"/>
    </source>
</evidence>
<dbReference type="Proteomes" id="UP000076852">
    <property type="component" value="Chromosome 2"/>
</dbReference>
<evidence type="ECO:0000313" key="6">
    <source>
        <dbReference type="Proteomes" id="UP000076852"/>
    </source>
</evidence>
<dbReference type="KEGG" id="buz:AYM40_26760"/>
<evidence type="ECO:0000313" key="5">
    <source>
        <dbReference type="EMBL" id="ANB75901.1"/>
    </source>
</evidence>
<dbReference type="PROSITE" id="PS51118">
    <property type="entry name" value="HTH_HXLR"/>
    <property type="match status" value="1"/>
</dbReference>
<keyword evidence="2" id="KW-0238">DNA-binding</keyword>
<dbReference type="Pfam" id="PF01638">
    <property type="entry name" value="HxlR"/>
    <property type="match status" value="1"/>
</dbReference>
<keyword evidence="3" id="KW-0804">Transcription</keyword>
<dbReference type="InterPro" id="IPR036390">
    <property type="entry name" value="WH_DNA-bd_sf"/>
</dbReference>
<dbReference type="STRING" id="1804984.AYM40_26760"/>
<evidence type="ECO:0000256" key="2">
    <source>
        <dbReference type="ARBA" id="ARBA00023125"/>
    </source>
</evidence>
<dbReference type="PANTHER" id="PTHR33204:SF17">
    <property type="entry name" value="TRANSCRIPTIONAL REGULATORY PROTEIN"/>
    <property type="match status" value="1"/>
</dbReference>
<gene>
    <name evidence="5" type="ORF">AYM40_26760</name>
</gene>
<feature type="domain" description="HTH hxlR-type" evidence="4">
    <location>
        <begin position="11"/>
        <end position="108"/>
    </location>
</feature>
<dbReference type="PANTHER" id="PTHR33204">
    <property type="entry name" value="TRANSCRIPTIONAL REGULATOR, MARR FAMILY"/>
    <property type="match status" value="1"/>
</dbReference>
<reference evidence="5 6" key="1">
    <citation type="journal article" date="2016" name="Gene">
        <title>PacBio SMRT assembly of a complex multi-replicon genome reveals chlorocatechol degradative operon in a region of genome plasticity.</title>
        <authorList>
            <person name="Ricker N."/>
            <person name="Shen S.Y."/>
            <person name="Goordial J."/>
            <person name="Jin S."/>
            <person name="Fulthorpe R.R."/>
        </authorList>
    </citation>
    <scope>NUCLEOTIDE SEQUENCE [LARGE SCALE GENOMIC DNA]</scope>
    <source>
        <strain evidence="5 6">OLGA172</strain>
    </source>
</reference>
<sequence>MKRKSYDSMQCPIARTLERVGEWWSILILRDAMYGMTRFEQFQKNLGISPNILSARLATLVEHGFLEKRVYSEAPYRLEYILTAKGHAFEPVILSMSHFGTTQLAPEGAVSVLVDRETGKKADLAVVDKKTGKNITWPEYIFVPGPAASPDMKRVLEFAEEMAPEKLRAKKARRRA</sequence>
<dbReference type="InterPro" id="IPR002577">
    <property type="entry name" value="HTH_HxlR"/>
</dbReference>
<name>A0A160FSK6_9BURK</name>
<dbReference type="RefSeq" id="WP_063499163.1">
    <property type="nucleotide sequence ID" value="NZ_CP014579.1"/>
</dbReference>
<accession>A0A160FSK6</accession>
<evidence type="ECO:0000259" key="4">
    <source>
        <dbReference type="PROSITE" id="PS51118"/>
    </source>
</evidence>
<dbReference type="GO" id="GO:0003677">
    <property type="term" value="F:DNA binding"/>
    <property type="evidence" value="ECO:0007669"/>
    <property type="project" value="UniProtKB-KW"/>
</dbReference>
<dbReference type="AlphaFoldDB" id="A0A160FSK6"/>
<proteinExistence type="predicted"/>
<keyword evidence="6" id="KW-1185">Reference proteome</keyword>
<keyword evidence="1" id="KW-0805">Transcription regulation</keyword>
<dbReference type="InterPro" id="IPR036388">
    <property type="entry name" value="WH-like_DNA-bd_sf"/>
</dbReference>
<dbReference type="OrthoDB" id="9807069at2"/>
<evidence type="ECO:0000256" key="3">
    <source>
        <dbReference type="ARBA" id="ARBA00023163"/>
    </source>
</evidence>